<dbReference type="Proteomes" id="UP000007947">
    <property type="component" value="Chromosome"/>
</dbReference>
<dbReference type="EMBL" id="AP012204">
    <property type="protein sequence ID" value="BAK37884.1"/>
    <property type="molecule type" value="Genomic_DNA"/>
</dbReference>
<evidence type="ECO:0000313" key="2">
    <source>
        <dbReference type="EMBL" id="BAK37884.1"/>
    </source>
</evidence>
<proteinExistence type="predicted"/>
<dbReference type="KEGG" id="mph:MLP_48700"/>
<feature type="compositionally biased region" description="Basic and acidic residues" evidence="1">
    <location>
        <begin position="55"/>
        <end position="68"/>
    </location>
</feature>
<evidence type="ECO:0000256" key="1">
    <source>
        <dbReference type="SAM" id="MobiDB-lite"/>
    </source>
</evidence>
<keyword evidence="3" id="KW-1185">Reference proteome</keyword>
<accession>F5XFV0</accession>
<protein>
    <submittedName>
        <fullName evidence="2">Uncharacterized protein</fullName>
    </submittedName>
</protein>
<feature type="region of interest" description="Disordered" evidence="1">
    <location>
        <begin position="44"/>
        <end position="86"/>
    </location>
</feature>
<evidence type="ECO:0000313" key="3">
    <source>
        <dbReference type="Proteomes" id="UP000007947"/>
    </source>
</evidence>
<name>F5XFV0_MICPN</name>
<reference evidence="2 3" key="1">
    <citation type="submission" date="2011-05" db="EMBL/GenBank/DDBJ databases">
        <title>Whole genome sequence of Microlunatus phosphovorus NM-1.</title>
        <authorList>
            <person name="Hosoyama A."/>
            <person name="Sasaki K."/>
            <person name="Harada T."/>
            <person name="Igarashi R."/>
            <person name="Kawakoshi A."/>
            <person name="Sasagawa M."/>
            <person name="Fukada J."/>
            <person name="Nakamura S."/>
            <person name="Katano Y."/>
            <person name="Hanada S."/>
            <person name="Kamagata Y."/>
            <person name="Nakamura N."/>
            <person name="Yamazaki S."/>
            <person name="Fujita N."/>
        </authorList>
    </citation>
    <scope>NUCLEOTIDE SEQUENCE [LARGE SCALE GENOMIC DNA]</scope>
    <source>
        <strain evidence="3">ATCC 700054 / DSM 10555 / JCM 9379 / NBRC 101784 / NCIMB 13414 / VKM Ac-1990 / NM-1</strain>
    </source>
</reference>
<dbReference type="STRING" id="1032480.MLP_48700"/>
<gene>
    <name evidence="2" type="ordered locus">MLP_48700</name>
</gene>
<dbReference type="AlphaFoldDB" id="F5XFV0"/>
<dbReference type="HOGENOM" id="CLU_2494423_0_0_11"/>
<sequence>MLTIHCLIRPAGIFKDVHDVVDVLGRYVGWPCCSAWRTGLTGDSYQRRSQARPAPDQHRLPDQNRKNDIMQVGEWRSRLTRASSPE</sequence>
<organism evidence="2 3">
    <name type="scientific">Microlunatus phosphovorus (strain ATCC 700054 / DSM 10555 / JCM 9379 / NBRC 101784 / NCIMB 13414 / VKM Ac-1990 / NM-1)</name>
    <dbReference type="NCBI Taxonomy" id="1032480"/>
    <lineage>
        <taxon>Bacteria</taxon>
        <taxon>Bacillati</taxon>
        <taxon>Actinomycetota</taxon>
        <taxon>Actinomycetes</taxon>
        <taxon>Propionibacteriales</taxon>
        <taxon>Propionibacteriaceae</taxon>
        <taxon>Microlunatus</taxon>
    </lineage>
</organism>